<dbReference type="Proteomes" id="UP001265700">
    <property type="component" value="Unassembled WGS sequence"/>
</dbReference>
<comment type="caution">
    <text evidence="2">The sequence shown here is derived from an EMBL/GenBank/DDBJ whole genome shotgun (WGS) entry which is preliminary data.</text>
</comment>
<dbReference type="RefSeq" id="WP_310319864.1">
    <property type="nucleotide sequence ID" value="NZ_JAVDWU010000008.1"/>
</dbReference>
<dbReference type="SMART" id="SM00558">
    <property type="entry name" value="JmjC"/>
    <property type="match status" value="1"/>
</dbReference>
<evidence type="ECO:0000313" key="3">
    <source>
        <dbReference type="Proteomes" id="UP001265700"/>
    </source>
</evidence>
<proteinExistence type="predicted"/>
<dbReference type="Gene3D" id="2.60.120.650">
    <property type="entry name" value="Cupin"/>
    <property type="match status" value="1"/>
</dbReference>
<dbReference type="InterPro" id="IPR003347">
    <property type="entry name" value="JmjC_dom"/>
</dbReference>
<dbReference type="Pfam" id="PF13621">
    <property type="entry name" value="Cupin_8"/>
    <property type="match status" value="1"/>
</dbReference>
<dbReference type="PROSITE" id="PS51184">
    <property type="entry name" value="JMJC"/>
    <property type="match status" value="1"/>
</dbReference>
<feature type="domain" description="JmjC" evidence="1">
    <location>
        <begin position="206"/>
        <end position="351"/>
    </location>
</feature>
<evidence type="ECO:0000313" key="2">
    <source>
        <dbReference type="EMBL" id="MDR7151802.1"/>
    </source>
</evidence>
<keyword evidence="3" id="KW-1185">Reference proteome</keyword>
<gene>
    <name evidence="2" type="ORF">J2W49_003778</name>
</gene>
<accession>A0ABU1WSB9</accession>
<dbReference type="PANTHER" id="PTHR12461">
    <property type="entry name" value="HYPOXIA-INDUCIBLE FACTOR 1 ALPHA INHIBITOR-RELATED"/>
    <property type="match status" value="1"/>
</dbReference>
<evidence type="ECO:0000259" key="1">
    <source>
        <dbReference type="PROSITE" id="PS51184"/>
    </source>
</evidence>
<sequence>MSLPAIPPAPRPVEAAFRPLDEGWLQWVAENRLRNCTPESMLATMVQAGMDPAECQQVLEAMETDPVFLAARKFQQLQVKLESVMANQQKLLELDPAYGQVEKRGQMSVDEFLQRHVIGSRPVVLTDVARDWPALQRWSPQYLRERFGHLDVVVQAERSADPNFEVNKLDHQRNILLSDFVDRVLAGGATNDYYLTANNEMLSQPGFAPLLDDIGTLPAFCDPSQLAQRASFWFGPAGTVTPLHHDTLMLCHTQIVGRKRWRFISPLQTPLLYNHFDVYSPVDLDRPDLSRHPRFAQATVLDVVVEPGETVFLPLGWWHQVSALDVSLSFSFSNIAVPNQYSFDNPRITNW</sequence>
<dbReference type="PANTHER" id="PTHR12461:SF105">
    <property type="entry name" value="HYPOXIA-INDUCIBLE FACTOR 1-ALPHA INHIBITOR"/>
    <property type="match status" value="1"/>
</dbReference>
<dbReference type="SUPFAM" id="SSF51197">
    <property type="entry name" value="Clavaminate synthase-like"/>
    <property type="match status" value="1"/>
</dbReference>
<organism evidence="2 3">
    <name type="scientific">Hydrogenophaga palleronii</name>
    <dbReference type="NCBI Taxonomy" id="65655"/>
    <lineage>
        <taxon>Bacteria</taxon>
        <taxon>Pseudomonadati</taxon>
        <taxon>Pseudomonadota</taxon>
        <taxon>Betaproteobacteria</taxon>
        <taxon>Burkholderiales</taxon>
        <taxon>Comamonadaceae</taxon>
        <taxon>Hydrogenophaga</taxon>
    </lineage>
</organism>
<reference evidence="2 3" key="1">
    <citation type="submission" date="2023-07" db="EMBL/GenBank/DDBJ databases">
        <title>Sorghum-associated microbial communities from plants grown in Nebraska, USA.</title>
        <authorList>
            <person name="Schachtman D."/>
        </authorList>
    </citation>
    <scope>NUCLEOTIDE SEQUENCE [LARGE SCALE GENOMIC DNA]</scope>
    <source>
        <strain evidence="2 3">4249</strain>
    </source>
</reference>
<name>A0ABU1WSB9_9BURK</name>
<dbReference type="InterPro" id="IPR041667">
    <property type="entry name" value="Cupin_8"/>
</dbReference>
<protein>
    <recommendedName>
        <fullName evidence="1">JmjC domain-containing protein</fullName>
    </recommendedName>
</protein>
<dbReference type="EMBL" id="JAVDWU010000008">
    <property type="protein sequence ID" value="MDR7151802.1"/>
    <property type="molecule type" value="Genomic_DNA"/>
</dbReference>